<dbReference type="PANTHER" id="PTHR44259">
    <property type="entry name" value="OS07G0183000 PROTEIN-RELATED"/>
    <property type="match status" value="1"/>
</dbReference>
<dbReference type="PANTHER" id="PTHR44259:SF15">
    <property type="entry name" value="F-BOX PROTEIN KIB2-RELATED"/>
    <property type="match status" value="1"/>
</dbReference>
<dbReference type="InterPro" id="IPR050942">
    <property type="entry name" value="F-box_BR-signaling"/>
</dbReference>
<name>A0AAU9S5Z1_THLAR</name>
<evidence type="ECO:0000259" key="1">
    <source>
        <dbReference type="Pfam" id="PF00646"/>
    </source>
</evidence>
<gene>
    <name evidence="3" type="ORF">TAV2_LOCUS11478</name>
</gene>
<dbReference type="Pfam" id="PF03478">
    <property type="entry name" value="Beta-prop_KIB1-4"/>
    <property type="match status" value="1"/>
</dbReference>
<evidence type="ECO:0000259" key="2">
    <source>
        <dbReference type="Pfam" id="PF03478"/>
    </source>
</evidence>
<keyword evidence="4" id="KW-1185">Reference proteome</keyword>
<protein>
    <recommendedName>
        <fullName evidence="5">F-box protein</fullName>
    </recommendedName>
</protein>
<feature type="domain" description="F-box" evidence="1">
    <location>
        <begin position="27"/>
        <end position="61"/>
    </location>
</feature>
<evidence type="ECO:0000313" key="3">
    <source>
        <dbReference type="EMBL" id="CAH2055186.1"/>
    </source>
</evidence>
<organism evidence="3 4">
    <name type="scientific">Thlaspi arvense</name>
    <name type="common">Field penny-cress</name>
    <dbReference type="NCBI Taxonomy" id="13288"/>
    <lineage>
        <taxon>Eukaryota</taxon>
        <taxon>Viridiplantae</taxon>
        <taxon>Streptophyta</taxon>
        <taxon>Embryophyta</taxon>
        <taxon>Tracheophyta</taxon>
        <taxon>Spermatophyta</taxon>
        <taxon>Magnoliopsida</taxon>
        <taxon>eudicotyledons</taxon>
        <taxon>Gunneridae</taxon>
        <taxon>Pentapetalae</taxon>
        <taxon>rosids</taxon>
        <taxon>malvids</taxon>
        <taxon>Brassicales</taxon>
        <taxon>Brassicaceae</taxon>
        <taxon>Thlaspideae</taxon>
        <taxon>Thlaspi</taxon>
    </lineage>
</organism>
<reference evidence="3 4" key="1">
    <citation type="submission" date="2022-03" db="EMBL/GenBank/DDBJ databases">
        <authorList>
            <person name="Nunn A."/>
            <person name="Chopra R."/>
            <person name="Nunn A."/>
            <person name="Contreras Garrido A."/>
        </authorList>
    </citation>
    <scope>NUCLEOTIDE SEQUENCE [LARGE SCALE GENOMIC DNA]</scope>
</reference>
<feature type="domain" description="KIB1-4 beta-propeller" evidence="2">
    <location>
        <begin position="82"/>
        <end position="358"/>
    </location>
</feature>
<accession>A0AAU9S5Z1</accession>
<evidence type="ECO:0000313" key="4">
    <source>
        <dbReference type="Proteomes" id="UP000836841"/>
    </source>
</evidence>
<sequence length="400" mass="46531">MTVIIPAKKEMIGSEEKICTESMNPMLVLDLVISVMEWLSFIDFHRARCVSSVWYSASRSCVGRTNPWLVRFPESNNSSCKLFDPSEHKSYTVRDISFGFARSRCLSNYGSWFLMLDDRTELYLLNLFTRERIPLLSPETMESTQIKVERISDSDLMFTTFYYKDNERLSSEKKNRIEVDIAVLWVDERSRDYLVVWSFSRLFAYHRKGDDNKSWKVFQPPKNQGWKVVRPLSMAFKESKLYVLSELQRIIVYDFSGSDSPMECASFSLPDFHRPIMYCHNLAVTLFGQVLIISSIGRNFLNFYTMDPESSKWSILKSLGEEALLMDQGITVAAKDGVLKNCIYYSNDQLYRRIGTSLNNDYNVICVCNIQTKKQFQVFPHLTASDARWFFSTFGAKWSL</sequence>
<proteinExistence type="predicted"/>
<dbReference type="SUPFAM" id="SSF101908">
    <property type="entry name" value="Putative isomerase YbhE"/>
    <property type="match status" value="1"/>
</dbReference>
<dbReference type="Proteomes" id="UP000836841">
    <property type="component" value="Chromosome 3"/>
</dbReference>
<dbReference type="Pfam" id="PF00646">
    <property type="entry name" value="F-box"/>
    <property type="match status" value="1"/>
</dbReference>
<dbReference type="EMBL" id="OU466859">
    <property type="protein sequence ID" value="CAH2055186.1"/>
    <property type="molecule type" value="Genomic_DNA"/>
</dbReference>
<dbReference type="InterPro" id="IPR005174">
    <property type="entry name" value="KIB1-4_b-propeller"/>
</dbReference>
<dbReference type="AlphaFoldDB" id="A0AAU9S5Z1"/>
<dbReference type="InterPro" id="IPR001810">
    <property type="entry name" value="F-box_dom"/>
</dbReference>
<evidence type="ECO:0008006" key="5">
    <source>
        <dbReference type="Google" id="ProtNLM"/>
    </source>
</evidence>